<dbReference type="InterPro" id="IPR012938">
    <property type="entry name" value="Glc/Sorbosone_DH"/>
</dbReference>
<name>A0A927JAL1_9ACTN</name>
<dbReference type="Gene3D" id="2.120.10.30">
    <property type="entry name" value="TolB, C-terminal domain"/>
    <property type="match status" value="1"/>
</dbReference>
<dbReference type="Pfam" id="PF07995">
    <property type="entry name" value="GSDH"/>
    <property type="match status" value="1"/>
</dbReference>
<dbReference type="InterPro" id="IPR011042">
    <property type="entry name" value="6-blade_b-propeller_TolB-like"/>
</dbReference>
<reference evidence="3" key="1">
    <citation type="submission" date="2020-09" db="EMBL/GenBank/DDBJ databases">
        <title>Hoyosella lacisalsi sp. nov., a halotolerant actinobacterium isolated from soil of Lake Gudzhirganskoe.</title>
        <authorList>
            <person name="Yang Q."/>
            <person name="Guo P.Y."/>
            <person name="Liu S.W."/>
            <person name="Li F.N."/>
            <person name="Sun C.H."/>
        </authorList>
    </citation>
    <scope>NUCLEOTIDE SEQUENCE</scope>
    <source>
        <strain evidence="3">G463</strain>
    </source>
</reference>
<feature type="domain" description="Glucose/Sorbosone dehydrogenase" evidence="2">
    <location>
        <begin position="41"/>
        <end position="365"/>
    </location>
</feature>
<comment type="caution">
    <text evidence="3">The sequence shown here is derived from an EMBL/GenBank/DDBJ whole genome shotgun (WGS) entry which is preliminary data.</text>
</comment>
<evidence type="ECO:0000256" key="1">
    <source>
        <dbReference type="SAM" id="MobiDB-lite"/>
    </source>
</evidence>
<dbReference type="SUPFAM" id="SSF50952">
    <property type="entry name" value="Soluble quinoprotein glucose dehydrogenase"/>
    <property type="match status" value="1"/>
</dbReference>
<dbReference type="Proteomes" id="UP000642993">
    <property type="component" value="Unassembled WGS sequence"/>
</dbReference>
<keyword evidence="4" id="KW-1185">Reference proteome</keyword>
<evidence type="ECO:0000259" key="2">
    <source>
        <dbReference type="Pfam" id="PF07995"/>
    </source>
</evidence>
<organism evidence="3 4">
    <name type="scientific">Lolliginicoccus lacisalsi</name>
    <dbReference type="NCBI Taxonomy" id="2742202"/>
    <lineage>
        <taxon>Bacteria</taxon>
        <taxon>Bacillati</taxon>
        <taxon>Actinomycetota</taxon>
        <taxon>Actinomycetes</taxon>
        <taxon>Mycobacteriales</taxon>
        <taxon>Hoyosellaceae</taxon>
        <taxon>Lolliginicoccus</taxon>
    </lineage>
</organism>
<feature type="region of interest" description="Disordered" evidence="1">
    <location>
        <begin position="1"/>
        <end position="28"/>
    </location>
</feature>
<accession>A0A927JAL1</accession>
<dbReference type="AlphaFoldDB" id="A0A927JAL1"/>
<dbReference type="EMBL" id="JACYWE010000002">
    <property type="protein sequence ID" value="MBD8505734.1"/>
    <property type="molecule type" value="Genomic_DNA"/>
</dbReference>
<evidence type="ECO:0000313" key="3">
    <source>
        <dbReference type="EMBL" id="MBD8505734.1"/>
    </source>
</evidence>
<dbReference type="InterPro" id="IPR011041">
    <property type="entry name" value="Quinoprot_gluc/sorb_DH_b-prop"/>
</dbReference>
<protein>
    <submittedName>
        <fullName evidence="3">PQQ-dependent sugar dehydrogenase</fullName>
    </submittedName>
</protein>
<sequence>MGVACSSPFDALGSGSMSPSMGDEDLAETPPLTVSTEIDGLSVPWDVVTAPDGTLLTGERAGRFVARLPGGAVREVAADLSDLWAQGETGLMGLALDEDFAANRILYACHGFEEGATRDIRVTSWTVAQDWSRLTPVGTVIAGFPTVTGRHGGCRILVAEDGSLYIATGDAAVGTNPQDPAGLGGKVLHVTTSGDPAAGNPDPASAVFTLGHRNPQGLARDPASGDIYSVEHGPDRDDEVNRLVAGGNYGWRPDRAGFYDESVPMTDPVRVPGAIEAVWSSGTPPIAPGGMAFLQGSQWGEWEGAVVISALRGQQLRFLRLSDDGASVVAEGKPQELDGAVGRIRSVHSQPDGSLLLTTSNRSGDRVLRVRPS</sequence>
<dbReference type="PANTHER" id="PTHR19328:SF13">
    <property type="entry name" value="HIPL1 PROTEIN"/>
    <property type="match status" value="1"/>
</dbReference>
<proteinExistence type="predicted"/>
<evidence type="ECO:0000313" key="4">
    <source>
        <dbReference type="Proteomes" id="UP000642993"/>
    </source>
</evidence>
<dbReference type="PANTHER" id="PTHR19328">
    <property type="entry name" value="HEDGEHOG-INTERACTING PROTEIN"/>
    <property type="match status" value="1"/>
</dbReference>
<gene>
    <name evidence="3" type="ORF">HT102_04445</name>
</gene>